<dbReference type="InterPro" id="IPR054514">
    <property type="entry name" value="RhiE-like_linker"/>
</dbReference>
<feature type="domain" description="Carrier" evidence="11">
    <location>
        <begin position="302"/>
        <end position="379"/>
    </location>
</feature>
<keyword evidence="6" id="KW-0808">Transferase</keyword>
<feature type="active site" description="Proton acceptor; for dehydratase activity" evidence="10">
    <location>
        <position position="1068"/>
    </location>
</feature>
<dbReference type="Pfam" id="PF22621">
    <property type="entry name" value="CurL-like_PKS_C"/>
    <property type="match status" value="3"/>
</dbReference>
<dbReference type="GO" id="GO:0004312">
    <property type="term" value="F:fatty acid synthase activity"/>
    <property type="evidence" value="ECO:0007669"/>
    <property type="project" value="TreeGrafter"/>
</dbReference>
<dbReference type="InterPro" id="IPR020806">
    <property type="entry name" value="PKS_PP-bd"/>
</dbReference>
<feature type="active site" description="Proton acceptor; for dehydratase activity" evidence="10">
    <location>
        <position position="19"/>
    </location>
</feature>
<evidence type="ECO:0000256" key="10">
    <source>
        <dbReference type="PROSITE-ProRule" id="PRU01363"/>
    </source>
</evidence>
<feature type="domain" description="Ketosynthase family 3 (KS3)" evidence="12">
    <location>
        <begin position="4241"/>
        <end position="4679"/>
    </location>
</feature>
<dbReference type="InterPro" id="IPR020807">
    <property type="entry name" value="PKS_DH"/>
</dbReference>
<dbReference type="CDD" id="cd00833">
    <property type="entry name" value="PKS"/>
    <property type="match status" value="5"/>
</dbReference>
<dbReference type="Pfam" id="PF00109">
    <property type="entry name" value="ketoacyl-synt"/>
    <property type="match status" value="5"/>
</dbReference>
<dbReference type="Pfam" id="PF08242">
    <property type="entry name" value="Methyltransf_12"/>
    <property type="match status" value="1"/>
</dbReference>
<dbReference type="InterPro" id="IPR014031">
    <property type="entry name" value="Ketoacyl_synth_C"/>
</dbReference>
<dbReference type="InterPro" id="IPR013217">
    <property type="entry name" value="Methyltransf_12"/>
</dbReference>
<name>A0A3S1B4V9_9BACT</name>
<evidence type="ECO:0000256" key="9">
    <source>
        <dbReference type="ARBA" id="ARBA00054155"/>
    </source>
</evidence>
<reference evidence="14" key="1">
    <citation type="submission" date="2020-05" db="EMBL/GenBank/DDBJ databases">
        <title>Chitinophaga laudate sp. nov., isolated from a tropical peat swamp.</title>
        <authorList>
            <person name="Goh C.B.S."/>
            <person name="Lee M.S."/>
            <person name="Parimannan S."/>
            <person name="Pasbakhsh P."/>
            <person name="Yule C.M."/>
            <person name="Rajandas H."/>
            <person name="Loke S."/>
            <person name="Croft L."/>
            <person name="Tan J.B.L."/>
        </authorList>
    </citation>
    <scope>NUCLEOTIDE SEQUENCE</scope>
    <source>
        <strain evidence="14">Mgbs1</strain>
    </source>
</reference>
<dbReference type="OrthoDB" id="599370at2"/>
<feature type="domain" description="Carrier" evidence="11">
    <location>
        <begin position="3401"/>
        <end position="3475"/>
    </location>
</feature>
<dbReference type="SUPFAM" id="SSF53901">
    <property type="entry name" value="Thiolase-like"/>
    <property type="match status" value="5"/>
</dbReference>
<dbReference type="SMART" id="SM00822">
    <property type="entry name" value="PKS_KR"/>
    <property type="match status" value="3"/>
</dbReference>
<keyword evidence="3" id="KW-0596">Phosphopantetheine</keyword>
<dbReference type="Pfam" id="PF08659">
    <property type="entry name" value="KR"/>
    <property type="match status" value="3"/>
</dbReference>
<dbReference type="InterPro" id="IPR013968">
    <property type="entry name" value="PKS_KR"/>
</dbReference>
<dbReference type="Pfam" id="PF00550">
    <property type="entry name" value="PP-binding"/>
    <property type="match status" value="5"/>
</dbReference>
<dbReference type="CDD" id="cd08953">
    <property type="entry name" value="KR_2_SDR_x"/>
    <property type="match status" value="3"/>
</dbReference>
<feature type="domain" description="Carrier" evidence="11">
    <location>
        <begin position="5350"/>
        <end position="5427"/>
    </location>
</feature>
<dbReference type="Gene3D" id="3.40.50.150">
    <property type="entry name" value="Vaccinia Virus protein VP39"/>
    <property type="match status" value="1"/>
</dbReference>
<dbReference type="SMART" id="SM00825">
    <property type="entry name" value="PKS_KS"/>
    <property type="match status" value="5"/>
</dbReference>
<dbReference type="SUPFAM" id="SSF53335">
    <property type="entry name" value="S-adenosyl-L-methionine-dependent methyltransferases"/>
    <property type="match status" value="1"/>
</dbReference>
<dbReference type="InterPro" id="IPR029063">
    <property type="entry name" value="SAM-dependent_MTases_sf"/>
</dbReference>
<proteinExistence type="predicted"/>
<keyword evidence="5" id="KW-0597">Phosphoprotein</keyword>
<feature type="domain" description="Ketosynthase family 3 (KS3)" evidence="12">
    <location>
        <begin position="5465"/>
        <end position="5884"/>
    </location>
</feature>
<dbReference type="FunFam" id="3.40.47.10:FF:000019">
    <property type="entry name" value="Polyketide synthase type I"/>
    <property type="match status" value="3"/>
</dbReference>
<feature type="active site" description="Proton donor; for dehydratase activity" evidence="10">
    <location>
        <position position="191"/>
    </location>
</feature>
<evidence type="ECO:0000259" key="12">
    <source>
        <dbReference type="PROSITE" id="PS52004"/>
    </source>
</evidence>
<dbReference type="InterPro" id="IPR036291">
    <property type="entry name" value="NAD(P)-bd_dom_sf"/>
</dbReference>
<keyword evidence="15" id="KW-1185">Reference proteome</keyword>
<feature type="region of interest" description="N-terminal hotdog fold" evidence="10">
    <location>
        <begin position="1039"/>
        <end position="1160"/>
    </location>
</feature>
<dbReference type="CDD" id="cd02440">
    <property type="entry name" value="AdoMet_MTases"/>
    <property type="match status" value="1"/>
</dbReference>
<dbReference type="InterPro" id="IPR049900">
    <property type="entry name" value="PKS_mFAS_DH"/>
</dbReference>
<dbReference type="InterPro" id="IPR009081">
    <property type="entry name" value="PP-bd_ACP"/>
</dbReference>
<sequence>MMITEHINISLKNPVIAGHIVYGQAILPGLAYIDLIYQVFRKHNYDYTTLELRDLTIHYPLAVSGEEEVQLSISCNAGREGKWQVLVEGSTTGQGADTAKRKFVTAEMHPPSSPIADEVIDIADVRRTAKEIISMEDIYRRAREVELVHTGFVKTTGAVYHTEEAAFIDITVGPEAAGSAAGFMFHPALVDGSAMGTGLFPVDENGKPFLFLPLFYESFYATELLQEACIARYSASRKKDLLNLNITFYNREGRKVARLKNFSNKLVKEPGQINPERTVAAPAEQIRRVPVAAPVVSGSNNEALQQAVSYLQQLMAAAIGGQAAQIDIKTGYYELGLSSASLLSIVETIGEKTGTGLSPILLFEHTTIAELAGYLSESYPQVFGAAAPATSVTRQEENRLPVNVSNDPVVQYLPENTDIAIIGIAGRYPGAENIAAFWENLLEGKDCITEVPPERWNWRRHEALRSPSGKILSRWGGFLKDVDRFDPAFFKISPRDAETMDPQERLFLEICWETMEDAGYTPKSLAGPEKRNKVGVFAGVMHKDYALIGAEAVLKGAHFPLSLNYAQIANRVSYCCNFHGPSMAVDTVCSSSLTAMHLALESIHHGESEVALAGGVNLSLHPDKYLSYGLMDLHASDGYCHAFGKGGDGYVSGECVAAVLLKPLNKAIQDQDHIYAVIKGSSINHGGTASGITVPSPVAQADMILSCLEKTGIHPRTISYVEAHGTGTSLGDPIEMQGLVKAYRQYTADKQYCAIGSVKSNIGHAEAAAGISGLSKAVLQLYHKTLTPSLHAQELNPYIDFASSPFYVQRERAVWHAPEITTGEGTKVLPRRAAVSSFGATGANAHIILEEYTPAPADVASSPVHGQFLVPLSAKNRERLQAYAAKLLRHLQDNPEAANPAALAFTLQTGRVALEHRIAFVTGDIAGLTGMLQAYVNGQTNIPGCFEGQLKAGQDTLQLFSGDEDWGVLVQQWLQKGQLKKAAELWVKGLEIDWLLLYPSGHPQRISLPAYPFARERYWIPENQQPLPAVQQQASAWLHPLLQQNTSDFTEQRFSSTFSGKEFFLADHVVQGRSILPGVAYLEMARAAVSCSMRTHVEENIQFRNIVWATPLVAGETPAEVHVGLWPEDNGEITYEVYADGAAAKTIYSKGSILLTEPQGRSAWNITDLQRSCNRRHMPGEECYRIFNDMGIAYGPAFQGIRDIYAGDRQLLAKIVMPAAAGNGQFILHPSILDAAMQTTLALRYQDGNTRPAMAFALRSCYMLQPCNQEMWAYTRYSDNTNEGDTLQRFDIDLCDEQGNICIQITGLSSRAAGIEAAADTISRSWRLTPVWEPVITEQELLPQHTTVVVAGASPADMTVIRRYYPQAKAISITTTDSAVTLQEKLESVAPFEHMIWVTAAAGKEELQQQEKEVLHGFRFMKALLQCQPENVLQYLTVVTRGGAAVSTTGDVSPAAAGIHGLVGALAKECPRWKVGLADMPALIDIPWKDILTLPPDTAGNAKAFRNGQWYEQHMLPLEELVEATPPVYRRRGVYVIIGGAGGVGTAWTEHMIRRYDAQVIWIGRRTKDATIQAAIDAMALLGTAPEYISADAGNKEAMLQAYRSVRSKYSQVNGVVHAAMVMHTRNIKSMEEEDFLRVSSAKIAAGICMAEVFAQEPLDFMLFFSSMVSFVKNAGQSGYAAGSLFADALARQLARSSSYAVKTINWGYWGSVGAVAGSEVLQEWTRKNEIGLIASAEAWEVLDAFLAAPQEQWLFHKITGPAGMNGLVLSAGALRQLPPANTPCLERISASALQERIPVPVVPPYDADMTAALCEVIWVLLRDTGLFNEKYFTLTDITPVVIPVYHRWLEESLEILAANGYLELQEDACTVLKDVQLTAADAWARWDAQLKQWPLGSSEKEWIRLTEVMLHALPQILTGKTAATDIMFRDASLDLVRGIYQGNEVADYFNEVLAQTIVAYLRDRTQQGNTTPVRILEIGAGTGATSAGVFRLVNDYAGQIGEYCFTDISKAFLFAGESMYGQEYPRLPITYKLLDISQPLEPQGFEPGSYDVVIAANVLHATRNITHTLRNTKALLSKHGLLLLNEVSSRLFFAHLTFGLLKGWWLTEDPGLRIQGCPGLYPHSWKALLEQEGMRHVWFPAQAAHATGQQIIVAESDGMIRMAAKSEAPVKQAPVKPVAAPAPVAAVDNNTDKEELIRKAIVSKLAVSLKIAPDKIDMDASFADYGLDSIIGLHTVQLLNEGMSLSLESTVLFDYSSVNRLAAYIYANHQPVLEIAAAATTPAVQPQPSTPAIAYQRRKAPVPLKAPAEEKIHREPVAIIGMSGKFAGADNVHQLWDYLREGTDLVEKVTRWDLSASYEEGETYCDQGSFIRDIAAFDPLFFNISGLEATYIDPQQRLFLEEAWKALEDAGYAGSGVPAQPRLWGVYVGSAAGDYQKLFKDKKEIPPQAFWGNLNSITPARIAYHLDLQGPAIAVDTACSSSLVAIHMACQGLWERETDMALAGGVFIQSTPGALLDANRAGMLSPGGRCFTFDNRADGFVLGEGVGAVVLKRLQDALKDGDHIYGVIRGSGINQDGTTNGITAPSAVSQERLESRIYEEFNINPADIQLVETHGTGTKLGDPIEFNALTRSFRKYTDRQTYCAIGSVKTNIGHVTAAAGVAGLVKVLLSMQHKMIPASLHFETGNTNIAFAGSPFYVNTALKKWETPDQQPRLAALSSFGLSGTNAHMIIEEAPQQKRTHTQLPAYMVVLSAHSAVQLRQQVTQLLDYCRQSPATDPGDMSYTLLLGRKHFHHRWAAVSSGINELIRQLEEWLRAGTAPQVWSGVLPETGRREDAVRKKQGEESIQRCSQVLPQQEYTAQLAVIADLYIQGYTLVFDHLFTAGYGRIPLPAYPFARDTYWVDTPAAGTPAGVTDMDIRMMTPVWEKISIPPPALIPTPARVLLTGGTVEDMHALQQYWPQVQVSRLDAVNSHKMILPAREAAGHTHLVWIAPDNTDHPDDSTALIAAQHTGVLSCFRLIRALLQKGYATHELSWTIITRGCVSTGPQDRIRPDHAALHGLCGAMAKEYPHWSVKVADLPEGAPVPWEQVMRLPADAAGNTLAWREDSWYSQHLALLQQTSPVTSLYRRNGVYVVIGGTGGIGTEWTEYMIRNWQAQVIWIGRRREDTAILASRDRLGALGVRPDYIQADATDADALRAAHTTVMNRYGRIHGVIQSAIVLQDQGLLNMEESAFHAVLRAKVDVSVHLAQVFGKEKPDFVLFFSAMNAFIKAPGQSNYAAGSTFEDAYARYLSQQWNCPVKTINWGYWGHTGIVSGEAYRQRMYEAGIGSITTAEAMYALEQLLAGSIDQIALIKTTSSCVIPGIPVKGMNMAAESLQLPEKDIRKHTAQPAMSTQTLKHHARSILRSCISHLLKITAEQIRDDHSFSALGVDSIIAVQLVARISKETGCRLQASILFDYSTVAELAQYMADNFRPELEAASQPPQTPAALNNTGVPVLTPGNTAAPQVTPSPATVIQKEPVAIIGISGRYPGSASLEELWAHLSGGDDLVTKADRWAATDNSTYYGGFLDHIDQFDPHCFNITALEASYMDPQQRLFLEESWKALENAGYTGNDGHTHACGVYVGCHAGDYQQLLGKDAPPQAFWGNAHAVIPARIAYHLNLQGPAMAIDTACSSSLVAIQQACQALWTGEIKMALAGGVFIQVTPRFYELGGKAGMLSPTGRCYSFDDRADGFIPGEGAGAVVLKKLSDAIADGDHIYGVIKGTAANQDGATNGITAPSGRSQERLIRQVYDNFHIHPENIGMVEAHGTATILGDPIEYGALTGAFRKYTGRERYCALGTIKTNIGHASAAAGIAGLSRVLLSLQHKQIPPSLHFWQGNSSIAFEGSPFYVNTDLQEWPSAPGHARQAALSAFGFSGTNVHMVIEEAPASLRRLAEKPAYLIVLSARTQAQLQLQVRQFLTFSEAHPQTAMGDMSYTLLLGRKHFHHRFSCVARNAQELHEALRTWLENGSAPGIHTAVLQEGREGEQESLITYGEECITICRQTSNAAEYRERLSAIASLYVSGYALPFDRLLAGGSYGRIPLPGYSFMRERYWVPEHPDKKPLPPLVPQQPAAAHTSGSLQAATEAAVQQLLASITGIAPARLEATGHFEELGLDSIMITQFSKGIEKWTGHLDTTLFFRYHTIRSVAKYLTDTYPAAMQVHDNAGVAAQAATDNPPVPIPVAAQIPEHPANGNGHTDIAVIGIAGRYPQADTLEAFWKNLYEGKDCIEEIPADRWSLTGFYEPDFNRALAEGRSYIKWGGFLKQVDCFDPLFFNISPRNAGLMDPQERLFLETAWACLEDAGYTRRSLEQEGYGNRIGVFAGATFNNYQLLMAEAAQQQGKEMYIANSQIYSIANRVSYVMNFTGPSLTVDTACSSSLQALHLACESIRRGESRMALAGGVNLSLHYSKYITLSQEQFGATDGHCRAFGEGGSGYVPAEGVGVVFLKPLQDAVADGDHIYGVIKGTAASHAGKTNGYTVPGPASQSLAIETALRNSNIDARSISCIEAHGTGTSLGDPIELAGLTDVFRKYTSDTGFCAISSVKSNIGHAEAAAGIAQLTKVLLQLKHQTLVSNLMHGQRLNPNIAFEQTPFVVQQHNTEWKRPVTDGREMPRRAGISSFGAGGANVHMIVEEYIPVTTPAASFVQPLPYLIVLSARNEDRLRMKATQLLDVLQSGALREYGLPDIAFTLQTGREAMDTRLAFTVNSMRDLEDRLVNYLAGTPDDSLLKGNVKDHKETLALLGKADDLQELLDFHTAKKQYHKLLELWVKGAACDWNKLYPAGKPARISLPVYPFAKERCWVGGTKAAKAVPAESPAADNVASLLTFEEYWTPAVRTTTNIPVKIYVCLLGTDDEPQPVVAVRPGTTTVVITAGSHYEKHSAHHYTIHPQDRSTYEAALQDITQSLGSIDALLYGWPLAGHSFVQDCTPVVLLLQALAATGIRQLRCLLTGSYRTGEERCYLESWSGISHSLGMTMPGIKMGIAYHEAGEISLSEWMQYCFDELQADRIQSTYYQAGQRYAGSIRPVVTEDATAMPIRNGGTYLITGGAGGLGLIFARHLAVSQPVNLLLTGRKPLDATRKAAIDALEALGSKVWYIQADIADEAAMSKGLQEALQQCGPLNGVIHAAGIASDKSILEKTPADFSRILSPKVAGTIVLEQLLKEQSPDFVCYFSSSSGILGDFGSGDYAMANRFLMAYARYRSQADMPGKTLVINWPLWREGGMQFDADDTTRMYLKSSGQRLLETPEGLAVFMKLLAQPRVQHLVIAGERDRVHRFLGLETAATVAVPQPAPVNDLPLKHDLPAEEAIEQDLKAIAGQLLEIAADKLDHRENLADLGFDSVRLTAFANRINAHYNIEITPALFFAHPTLEKLTAYFLNAYKETVTAFYAQPAVPADTVAPAADTTHLEHSTHAVPGVPVPVAITGMSGRFPQARNIDEMWNILQQGHCAVEEIPAERFDWRKYHGDPAEDPEKTNCRWSGFIPGVKEFDPAFFEISPREAAEMDPRQRLLMQEAWRALEDAGYGPAQLKAGKVGMFVGVEEGDYQLLPDAGHHVTANHTAILASRLAYFLDLKGPVMAINTACSSALAALHQACASLRNGECDAAVVAAVNLMLLPERWVWMSQAGMLSADGKCAAFSKQANGLVPGEAVAAIVLKRLPDATSQGDPVYAVISASGINYDGKTNGITAPGSTAQAALLRDTYDRFHISPEDIDYIVTHGTGTRLGDPVETDALHEVFKKATTKKHYCALTSSKTNFGHTLAASGLVSLISLVQALRHKTIPASLHCEEESDYVKWNDSPFYINKSTRPWEDKGKGVLTGAVSAFGFSGTNAHVVVQSHPQNIPPVQKTAPYYLLPLSATTEEALQEKINDMIRFLQQPATAPLQLVNISYTLIAARQHFAHRCMIIASSREEAIRLWQQAAGKEQAAGIHQGSVAAGFREQKAQQQYLQGMLEAARLMEDNVNDYTEILHAVADSYCEGYSPDWQALYGDTPPHRVHLPAYPFAREHYWWPKKKEQTTIPVVTLQQEPLAATTRLYEQLLDEVLSNDISIDMALQRIQEM</sequence>
<dbReference type="Gene3D" id="1.10.1200.10">
    <property type="entry name" value="ACP-like"/>
    <property type="match status" value="5"/>
</dbReference>
<dbReference type="InterPro" id="IPR042104">
    <property type="entry name" value="PKS_dehydratase_sf"/>
</dbReference>
<dbReference type="SMART" id="SM00826">
    <property type="entry name" value="PKS_DH"/>
    <property type="match status" value="1"/>
</dbReference>
<dbReference type="InterPro" id="IPR050091">
    <property type="entry name" value="PKS_NRPS_Biosynth_Enz"/>
</dbReference>
<dbReference type="PROSITE" id="PS52004">
    <property type="entry name" value="KS3_2"/>
    <property type="match status" value="5"/>
</dbReference>
<dbReference type="PROSITE" id="PS00606">
    <property type="entry name" value="KS3_1"/>
    <property type="match status" value="4"/>
</dbReference>
<dbReference type="Pfam" id="PF02801">
    <property type="entry name" value="Ketoacyl-synt_C"/>
    <property type="match status" value="5"/>
</dbReference>
<dbReference type="InterPro" id="IPR014030">
    <property type="entry name" value="Ketoacyl_synth_N"/>
</dbReference>
<gene>
    <name evidence="14" type="ORF">ECE50_005250</name>
</gene>
<keyword evidence="4" id="KW-0963">Cytoplasm</keyword>
<dbReference type="GO" id="GO:0006633">
    <property type="term" value="P:fatty acid biosynthetic process"/>
    <property type="evidence" value="ECO:0007669"/>
    <property type="project" value="InterPro"/>
</dbReference>
<dbReference type="Pfam" id="PF22336">
    <property type="entry name" value="RhiE-like_linker"/>
    <property type="match status" value="2"/>
</dbReference>
<feature type="domain" description="Carrier" evidence="11">
    <location>
        <begin position="4127"/>
        <end position="4200"/>
    </location>
</feature>
<dbReference type="InterPro" id="IPR006162">
    <property type="entry name" value="Ppantetheine_attach_site"/>
</dbReference>
<feature type="domain" description="Ketosynthase family 3 (KS3)" evidence="12">
    <location>
        <begin position="3520"/>
        <end position="3929"/>
    </location>
</feature>
<organism evidence="14 15">
    <name type="scientific">Chitinophaga solisilvae</name>
    <dbReference type="NCBI Taxonomy" id="1233460"/>
    <lineage>
        <taxon>Bacteria</taxon>
        <taxon>Pseudomonadati</taxon>
        <taxon>Bacteroidota</taxon>
        <taxon>Chitinophagia</taxon>
        <taxon>Chitinophagales</taxon>
        <taxon>Chitinophagaceae</taxon>
        <taxon>Chitinophaga</taxon>
    </lineage>
</organism>
<dbReference type="GO" id="GO:0004315">
    <property type="term" value="F:3-oxoacyl-[acyl-carrier-protein] synthase activity"/>
    <property type="evidence" value="ECO:0007669"/>
    <property type="project" value="InterPro"/>
</dbReference>
<dbReference type="Gene3D" id="3.40.50.720">
    <property type="entry name" value="NAD(P)-binding Rossmann-like Domain"/>
    <property type="match status" value="3"/>
</dbReference>
<dbReference type="PANTHER" id="PTHR43775:SF37">
    <property type="entry name" value="SI:DKEY-61P9.11"/>
    <property type="match status" value="1"/>
</dbReference>
<evidence type="ECO:0000259" key="13">
    <source>
        <dbReference type="PROSITE" id="PS52019"/>
    </source>
</evidence>
<dbReference type="Gene3D" id="1.10.1240.100">
    <property type="match status" value="5"/>
</dbReference>
<evidence type="ECO:0000256" key="3">
    <source>
        <dbReference type="ARBA" id="ARBA00022450"/>
    </source>
</evidence>
<dbReference type="SMART" id="SM01294">
    <property type="entry name" value="PKS_PP_betabranch"/>
    <property type="match status" value="2"/>
</dbReference>
<feature type="domain" description="PKS/mFAS DH" evidence="13">
    <location>
        <begin position="1"/>
        <end position="273"/>
    </location>
</feature>
<dbReference type="PROSITE" id="PS50075">
    <property type="entry name" value="CARRIER"/>
    <property type="match status" value="5"/>
</dbReference>
<dbReference type="EMBL" id="RIAR02000001">
    <property type="protein sequence ID" value="NSL86223.1"/>
    <property type="molecule type" value="Genomic_DNA"/>
</dbReference>
<evidence type="ECO:0000256" key="8">
    <source>
        <dbReference type="ARBA" id="ARBA00023268"/>
    </source>
</evidence>
<dbReference type="Pfam" id="PF14765">
    <property type="entry name" value="PS-DH"/>
    <property type="match status" value="1"/>
</dbReference>
<evidence type="ECO:0000259" key="11">
    <source>
        <dbReference type="PROSITE" id="PS50075"/>
    </source>
</evidence>
<keyword evidence="7" id="KW-0677">Repeat</keyword>
<feature type="region of interest" description="C-terminal hotdog fold" evidence="10">
    <location>
        <begin position="1174"/>
        <end position="1319"/>
    </location>
</feature>
<comment type="pathway">
    <text evidence="2">Antibiotic biosynthesis.</text>
</comment>
<dbReference type="InterPro" id="IPR057326">
    <property type="entry name" value="KR_dom"/>
</dbReference>
<feature type="active site" description="Proton donor; for dehydratase activity" evidence="10">
    <location>
        <position position="1234"/>
    </location>
</feature>
<dbReference type="PROSITE" id="PS52019">
    <property type="entry name" value="PKS_MFAS_DH"/>
    <property type="match status" value="2"/>
</dbReference>
<evidence type="ECO:0000256" key="6">
    <source>
        <dbReference type="ARBA" id="ARBA00022679"/>
    </source>
</evidence>
<comment type="function">
    <text evidence="9">Involved in production of the polyketide antibiotic thailandamide.</text>
</comment>
<dbReference type="InterPro" id="IPR049552">
    <property type="entry name" value="PKS_DH_N"/>
</dbReference>
<dbReference type="GO" id="GO:0031177">
    <property type="term" value="F:phosphopantetheine binding"/>
    <property type="evidence" value="ECO:0007669"/>
    <property type="project" value="InterPro"/>
</dbReference>
<dbReference type="InterPro" id="IPR020841">
    <property type="entry name" value="PKS_Beta-ketoAc_synthase_dom"/>
</dbReference>
<evidence type="ECO:0000256" key="5">
    <source>
        <dbReference type="ARBA" id="ARBA00022553"/>
    </source>
</evidence>
<dbReference type="SUPFAM" id="SSF47336">
    <property type="entry name" value="ACP-like"/>
    <property type="match status" value="5"/>
</dbReference>
<dbReference type="Gene3D" id="3.40.47.10">
    <property type="match status" value="5"/>
</dbReference>
<feature type="domain" description="Carrier" evidence="11">
    <location>
        <begin position="2189"/>
        <end position="2270"/>
    </location>
</feature>
<evidence type="ECO:0000313" key="14">
    <source>
        <dbReference type="EMBL" id="NSL86223.1"/>
    </source>
</evidence>
<feature type="region of interest" description="N-terminal hotdog fold" evidence="10">
    <location>
        <begin position="1"/>
        <end position="113"/>
    </location>
</feature>
<dbReference type="Proteomes" id="UP000281028">
    <property type="component" value="Unassembled WGS sequence"/>
</dbReference>
<dbReference type="InterPro" id="IPR018201">
    <property type="entry name" value="Ketoacyl_synth_AS"/>
</dbReference>
<dbReference type="GO" id="GO:0071770">
    <property type="term" value="P:DIM/DIP cell wall layer assembly"/>
    <property type="evidence" value="ECO:0007669"/>
    <property type="project" value="TreeGrafter"/>
</dbReference>
<evidence type="ECO:0000256" key="2">
    <source>
        <dbReference type="ARBA" id="ARBA00004792"/>
    </source>
</evidence>
<dbReference type="SUPFAM" id="SSF51735">
    <property type="entry name" value="NAD(P)-binding Rossmann-fold domains"/>
    <property type="match status" value="5"/>
</dbReference>
<dbReference type="Gene3D" id="3.10.129.110">
    <property type="entry name" value="Polyketide synthase dehydratase"/>
    <property type="match status" value="2"/>
</dbReference>
<dbReference type="PROSITE" id="PS00012">
    <property type="entry name" value="PHOSPHOPANTETHEINE"/>
    <property type="match status" value="2"/>
</dbReference>
<accession>A0A3S1B4V9</accession>
<dbReference type="InterPro" id="IPR049551">
    <property type="entry name" value="PKS_DH_C"/>
</dbReference>
<dbReference type="GO" id="GO:0005737">
    <property type="term" value="C:cytoplasm"/>
    <property type="evidence" value="ECO:0007669"/>
    <property type="project" value="UniProtKB-SubCell"/>
</dbReference>
<evidence type="ECO:0000313" key="15">
    <source>
        <dbReference type="Proteomes" id="UP000281028"/>
    </source>
</evidence>
<evidence type="ECO:0000256" key="1">
    <source>
        <dbReference type="ARBA" id="ARBA00004496"/>
    </source>
</evidence>
<evidence type="ECO:0000256" key="7">
    <source>
        <dbReference type="ARBA" id="ARBA00022737"/>
    </source>
</evidence>
<feature type="domain" description="PKS/mFAS DH" evidence="13">
    <location>
        <begin position="1039"/>
        <end position="1319"/>
    </location>
</feature>
<dbReference type="GO" id="GO:0005886">
    <property type="term" value="C:plasma membrane"/>
    <property type="evidence" value="ECO:0007669"/>
    <property type="project" value="TreeGrafter"/>
</dbReference>
<keyword evidence="8" id="KW-0511">Multifunctional enzyme</keyword>
<feature type="region of interest" description="C-terminal hotdog fold" evidence="10">
    <location>
        <begin position="130"/>
        <end position="273"/>
    </location>
</feature>
<protein>
    <submittedName>
        <fullName evidence="14">SDR family NAD(P)-dependent oxidoreductase</fullName>
    </submittedName>
</protein>
<feature type="domain" description="Ketosynthase family 3 (KS3)" evidence="12">
    <location>
        <begin position="416"/>
        <end position="851"/>
    </location>
</feature>
<dbReference type="SMART" id="SM00823">
    <property type="entry name" value="PKS_PP"/>
    <property type="match status" value="5"/>
</dbReference>
<evidence type="ECO:0000256" key="4">
    <source>
        <dbReference type="ARBA" id="ARBA00022490"/>
    </source>
</evidence>
<comment type="subcellular location">
    <subcellularLocation>
        <location evidence="1">Cytoplasm</location>
    </subcellularLocation>
</comment>
<feature type="domain" description="Ketosynthase family 3 (KS3)" evidence="12">
    <location>
        <begin position="2315"/>
        <end position="2734"/>
    </location>
</feature>
<dbReference type="Pfam" id="PF21089">
    <property type="entry name" value="PKS_DH_N"/>
    <property type="match status" value="2"/>
</dbReference>
<dbReference type="PANTHER" id="PTHR43775">
    <property type="entry name" value="FATTY ACID SYNTHASE"/>
    <property type="match status" value="1"/>
</dbReference>
<dbReference type="InterPro" id="IPR036736">
    <property type="entry name" value="ACP-like_sf"/>
</dbReference>
<dbReference type="InterPro" id="IPR016039">
    <property type="entry name" value="Thiolase-like"/>
</dbReference>
<comment type="caution">
    <text evidence="14">The sequence shown here is derived from an EMBL/GenBank/DDBJ whole genome shotgun (WGS) entry which is preliminary data.</text>
</comment>